<dbReference type="EMBL" id="AATS01000001">
    <property type="protein sequence ID" value="EAU56153.1"/>
    <property type="molecule type" value="Genomic_DNA"/>
</dbReference>
<keyword evidence="4" id="KW-0249">Electron transport</keyword>
<dbReference type="Proteomes" id="UP000005297">
    <property type="component" value="Unassembled WGS sequence"/>
</dbReference>
<keyword evidence="10" id="KW-1185">Reference proteome</keyword>
<feature type="domain" description="Cytochrome c" evidence="8">
    <location>
        <begin position="5"/>
        <end position="121"/>
    </location>
</feature>
<dbReference type="InterPro" id="IPR036909">
    <property type="entry name" value="Cyt_c-like_dom_sf"/>
</dbReference>
<keyword evidence="3 6" id="KW-0479">Metal-binding</keyword>
<comment type="caution">
    <text evidence="9">The sequence shown here is derived from an EMBL/GenBank/DDBJ whole genome shotgun (WGS) entry which is preliminary data.</text>
</comment>
<evidence type="ECO:0000256" key="7">
    <source>
        <dbReference type="SAM" id="SignalP"/>
    </source>
</evidence>
<dbReference type="PROSITE" id="PS51007">
    <property type="entry name" value="CYTC"/>
    <property type="match status" value="1"/>
</dbReference>
<dbReference type="HOGENOM" id="CLU_060944_2_1_0"/>
<feature type="chain" id="PRO_5004171448" evidence="7">
    <location>
        <begin position="21"/>
        <end position="121"/>
    </location>
</feature>
<keyword evidence="7" id="KW-0732">Signal</keyword>
<dbReference type="PANTHER" id="PTHR11961">
    <property type="entry name" value="CYTOCHROME C"/>
    <property type="match status" value="1"/>
</dbReference>
<protein>
    <submittedName>
        <fullName evidence="9">Cytochrome c family protein</fullName>
    </submittedName>
</protein>
<dbReference type="OrthoDB" id="5296246at2"/>
<reference evidence="9 10" key="1">
    <citation type="submission" date="2006-09" db="EMBL/GenBank/DDBJ databases">
        <authorList>
            <person name="Emerson D."/>
            <person name="Ferriera S."/>
            <person name="Johnson J."/>
            <person name="Kravitz S."/>
            <person name="Halpern A."/>
            <person name="Remington K."/>
            <person name="Beeson K."/>
            <person name="Tran B."/>
            <person name="Rogers Y.-H."/>
            <person name="Friedman R."/>
            <person name="Venter J.C."/>
        </authorList>
    </citation>
    <scope>NUCLEOTIDE SEQUENCE [LARGE SCALE GENOMIC DNA]</scope>
    <source>
        <strain evidence="9 10">PV-1</strain>
    </source>
</reference>
<evidence type="ECO:0000256" key="1">
    <source>
        <dbReference type="ARBA" id="ARBA00022448"/>
    </source>
</evidence>
<evidence type="ECO:0000259" key="8">
    <source>
        <dbReference type="PROSITE" id="PS51007"/>
    </source>
</evidence>
<keyword evidence="2 6" id="KW-0349">Heme</keyword>
<organism evidence="9 10">
    <name type="scientific">Mariprofundus ferrooxydans PV-1</name>
    <dbReference type="NCBI Taxonomy" id="314345"/>
    <lineage>
        <taxon>Bacteria</taxon>
        <taxon>Pseudomonadati</taxon>
        <taxon>Pseudomonadota</taxon>
        <taxon>Candidatius Mariprofundia</taxon>
        <taxon>Mariprofundales</taxon>
        <taxon>Mariprofundaceae</taxon>
        <taxon>Mariprofundus</taxon>
    </lineage>
</organism>
<proteinExistence type="predicted"/>
<dbReference type="SUPFAM" id="SSF46626">
    <property type="entry name" value="Cytochrome c"/>
    <property type="match status" value="1"/>
</dbReference>
<accession>Q0F2Y8</accession>
<dbReference type="GO" id="GO:0009055">
    <property type="term" value="F:electron transfer activity"/>
    <property type="evidence" value="ECO:0007669"/>
    <property type="project" value="InterPro"/>
</dbReference>
<sequence length="121" mass="12763">MKTVILAAAAAMMFSGIAVSEATAGAEAKCKACHTFEQGGKNKMGPNLFGIVGRPAGSLENYKYGTYLANADFVWDEARLKAWMSDSKGVAKAAGKKTKMPAQHVDGAKADEVFAFLKGLK</sequence>
<dbReference type="Gene3D" id="1.10.760.10">
    <property type="entry name" value="Cytochrome c-like domain"/>
    <property type="match status" value="1"/>
</dbReference>
<evidence type="ECO:0000256" key="3">
    <source>
        <dbReference type="ARBA" id="ARBA00022723"/>
    </source>
</evidence>
<evidence type="ECO:0000256" key="2">
    <source>
        <dbReference type="ARBA" id="ARBA00022617"/>
    </source>
</evidence>
<evidence type="ECO:0000313" key="10">
    <source>
        <dbReference type="Proteomes" id="UP000005297"/>
    </source>
</evidence>
<evidence type="ECO:0000256" key="5">
    <source>
        <dbReference type="ARBA" id="ARBA00023004"/>
    </source>
</evidence>
<feature type="signal peptide" evidence="7">
    <location>
        <begin position="1"/>
        <end position="20"/>
    </location>
</feature>
<evidence type="ECO:0000256" key="6">
    <source>
        <dbReference type="PROSITE-ProRule" id="PRU00433"/>
    </source>
</evidence>
<dbReference type="STRING" id="314344.AL013_04830"/>
<keyword evidence="5 6" id="KW-0408">Iron</keyword>
<evidence type="ECO:0000256" key="4">
    <source>
        <dbReference type="ARBA" id="ARBA00022982"/>
    </source>
</evidence>
<dbReference type="eggNOG" id="COG3474">
    <property type="taxonomic scope" value="Bacteria"/>
</dbReference>
<dbReference type="PRINTS" id="PR00604">
    <property type="entry name" value="CYTCHRMECIAB"/>
</dbReference>
<gene>
    <name evidence="9" type="ORF">SPV1_05013</name>
</gene>
<dbReference type="InterPro" id="IPR002327">
    <property type="entry name" value="Cyt_c_1A/1B"/>
</dbReference>
<dbReference type="RefSeq" id="WP_009851297.1">
    <property type="nucleotide sequence ID" value="NZ_DS022295.1"/>
</dbReference>
<keyword evidence="1" id="KW-0813">Transport</keyword>
<dbReference type="GO" id="GO:0046872">
    <property type="term" value="F:metal ion binding"/>
    <property type="evidence" value="ECO:0007669"/>
    <property type="project" value="UniProtKB-KW"/>
</dbReference>
<name>Q0F2Y8_9PROT</name>
<dbReference type="InterPro" id="IPR009056">
    <property type="entry name" value="Cyt_c-like_dom"/>
</dbReference>
<dbReference type="GO" id="GO:0020037">
    <property type="term" value="F:heme binding"/>
    <property type="evidence" value="ECO:0007669"/>
    <property type="project" value="InterPro"/>
</dbReference>
<dbReference type="AlphaFoldDB" id="Q0F2Y8"/>
<evidence type="ECO:0000313" key="9">
    <source>
        <dbReference type="EMBL" id="EAU56153.1"/>
    </source>
</evidence>
<dbReference type="InParanoid" id="Q0F2Y8"/>